<dbReference type="PROSITE" id="PS51375">
    <property type="entry name" value="PPR"/>
    <property type="match status" value="1"/>
</dbReference>
<protein>
    <recommendedName>
        <fullName evidence="6">Pentatricopeptide repeat-containing protein</fullName>
    </recommendedName>
</protein>
<proteinExistence type="inferred from homology"/>
<dbReference type="InterPro" id="IPR011990">
    <property type="entry name" value="TPR-like_helical_dom_sf"/>
</dbReference>
<dbReference type="Pfam" id="PF01535">
    <property type="entry name" value="PPR"/>
    <property type="match status" value="2"/>
</dbReference>
<reference evidence="4 5" key="1">
    <citation type="submission" date="2020-08" db="EMBL/GenBank/DDBJ databases">
        <title>Plant Genome Project.</title>
        <authorList>
            <person name="Zhang R.-G."/>
        </authorList>
    </citation>
    <scope>NUCLEOTIDE SEQUENCE [LARGE SCALE GENOMIC DNA]</scope>
    <source>
        <strain evidence="4">WSP0</strain>
        <tissue evidence="4">Leaf</tissue>
    </source>
</reference>
<sequence length="508" mass="58014">MMMKLLRTWTAPNSWGYNDGIGWGFKSVILYGTQTLTSRNSKDSLFNRISVAGDPRVSMFPILDQWVEGGRNVDLYEIKTLIKHPQRIQALQPRSPGQYHKVSLMYTYMHSYLSEWMAHRWNLALSPGDIAVQLDLVLKVHGREHAENNKSLDKAESIMQKMREFGVVRKSLSFNVMLNLYSKMGKQENFDALIQEMEEKGISCYQSTLYNRLKAYAAVPDINGMEKLLSLMEANRLFTVDWNAYIIAANGYMKASVMEKSLAMLKKSEKHINGWRGFAYEMLLTLYGSPGDKDEVYRIWGLYKKLGKLYNRGYFRMISSLIKLDDLDGAENILVEWESLNTSFDFDIPNLLINAYSRKGPLEKAEACISRDVERGQCPTAGTWDRIATGYYKDNQMAKAVETMKKAITADQRGWELNHVSLIACVKYLTENGETEAADEFHRLLPESGHLSRRSKSKVNSVKHKTCADIVNKIDGDDLQVEENAHGVTELKVLEQCLISSKAMRNHC</sequence>
<dbReference type="PANTHER" id="PTHR45717">
    <property type="entry name" value="OS12G0527900 PROTEIN"/>
    <property type="match status" value="1"/>
</dbReference>
<name>A0AAV6JYD5_9ERIC</name>
<evidence type="ECO:0000313" key="4">
    <source>
        <dbReference type="EMBL" id="KAG5545132.1"/>
    </source>
</evidence>
<keyword evidence="5" id="KW-1185">Reference proteome</keyword>
<dbReference type="InterPro" id="IPR002885">
    <property type="entry name" value="PPR_rpt"/>
</dbReference>
<evidence type="ECO:0000313" key="5">
    <source>
        <dbReference type="Proteomes" id="UP000823749"/>
    </source>
</evidence>
<comment type="caution">
    <text evidence="4">The sequence shown here is derived from an EMBL/GenBank/DDBJ whole genome shotgun (WGS) entry which is preliminary data.</text>
</comment>
<gene>
    <name evidence="4" type="ORF">RHGRI_017561</name>
</gene>
<organism evidence="4 5">
    <name type="scientific">Rhododendron griersonianum</name>
    <dbReference type="NCBI Taxonomy" id="479676"/>
    <lineage>
        <taxon>Eukaryota</taxon>
        <taxon>Viridiplantae</taxon>
        <taxon>Streptophyta</taxon>
        <taxon>Embryophyta</taxon>
        <taxon>Tracheophyta</taxon>
        <taxon>Spermatophyta</taxon>
        <taxon>Magnoliopsida</taxon>
        <taxon>eudicotyledons</taxon>
        <taxon>Gunneridae</taxon>
        <taxon>Pentapetalae</taxon>
        <taxon>asterids</taxon>
        <taxon>Ericales</taxon>
        <taxon>Ericaceae</taxon>
        <taxon>Ericoideae</taxon>
        <taxon>Rhodoreae</taxon>
        <taxon>Rhododendron</taxon>
    </lineage>
</organism>
<dbReference type="SUPFAM" id="SSF48452">
    <property type="entry name" value="TPR-like"/>
    <property type="match status" value="1"/>
</dbReference>
<keyword evidence="2" id="KW-0677">Repeat</keyword>
<evidence type="ECO:0000256" key="3">
    <source>
        <dbReference type="PROSITE-ProRule" id="PRU00708"/>
    </source>
</evidence>
<accession>A0AAV6JYD5</accession>
<dbReference type="GO" id="GO:0005739">
    <property type="term" value="C:mitochondrion"/>
    <property type="evidence" value="ECO:0007669"/>
    <property type="project" value="TreeGrafter"/>
</dbReference>
<dbReference type="Gene3D" id="1.25.40.10">
    <property type="entry name" value="Tetratricopeptide repeat domain"/>
    <property type="match status" value="2"/>
</dbReference>
<dbReference type="GO" id="GO:0003729">
    <property type="term" value="F:mRNA binding"/>
    <property type="evidence" value="ECO:0007669"/>
    <property type="project" value="UniProtKB-ARBA"/>
</dbReference>
<dbReference type="AlphaFoldDB" id="A0AAV6JYD5"/>
<dbReference type="Proteomes" id="UP000823749">
    <property type="component" value="Chromosome 6"/>
</dbReference>
<dbReference type="PANTHER" id="PTHR45717:SF10">
    <property type="entry name" value="OS10G0501000 PROTEIN"/>
    <property type="match status" value="1"/>
</dbReference>
<evidence type="ECO:0000256" key="1">
    <source>
        <dbReference type="ARBA" id="ARBA00007626"/>
    </source>
</evidence>
<comment type="similarity">
    <text evidence="1">Belongs to the PPR family. P subfamily.</text>
</comment>
<feature type="repeat" description="PPR" evidence="3">
    <location>
        <begin position="170"/>
        <end position="204"/>
    </location>
</feature>
<evidence type="ECO:0000256" key="2">
    <source>
        <dbReference type="ARBA" id="ARBA00022737"/>
    </source>
</evidence>
<evidence type="ECO:0008006" key="6">
    <source>
        <dbReference type="Google" id="ProtNLM"/>
    </source>
</evidence>
<dbReference type="EMBL" id="JACTNZ010000006">
    <property type="protein sequence ID" value="KAG5545132.1"/>
    <property type="molecule type" value="Genomic_DNA"/>
</dbReference>